<proteinExistence type="predicted"/>
<keyword evidence="3" id="KW-0677">Repeat</keyword>
<dbReference type="SUPFAM" id="SSF47762">
    <property type="entry name" value="PAH2 domain"/>
    <property type="match status" value="3"/>
</dbReference>
<accession>S8BXY2</accession>
<keyword evidence="5" id="KW-0804">Transcription</keyword>
<dbReference type="FunFam" id="1.20.1160.11:FF:000002">
    <property type="entry name" value="Paired amphipathic helix protein SIN3"/>
    <property type="match status" value="1"/>
</dbReference>
<feature type="non-terminal residue" evidence="9">
    <location>
        <position position="413"/>
    </location>
</feature>
<dbReference type="GO" id="GO:0000118">
    <property type="term" value="C:histone deacetylase complex"/>
    <property type="evidence" value="ECO:0007669"/>
    <property type="project" value="TreeGrafter"/>
</dbReference>
<dbReference type="InterPro" id="IPR039774">
    <property type="entry name" value="Sin3-like"/>
</dbReference>
<feature type="compositionally biased region" description="Basic and acidic residues" evidence="8">
    <location>
        <begin position="211"/>
        <end position="265"/>
    </location>
</feature>
<evidence type="ECO:0000256" key="6">
    <source>
        <dbReference type="ARBA" id="ARBA00023242"/>
    </source>
</evidence>
<keyword evidence="2" id="KW-0678">Repressor</keyword>
<dbReference type="GO" id="GO:0000785">
    <property type="term" value="C:chromatin"/>
    <property type="evidence" value="ECO:0007669"/>
    <property type="project" value="TreeGrafter"/>
</dbReference>
<dbReference type="PANTHER" id="PTHR12346">
    <property type="entry name" value="SIN3B-RELATED"/>
    <property type="match status" value="1"/>
</dbReference>
<dbReference type="FunFam" id="1.20.1160.11:FF:000001">
    <property type="entry name" value="Paired amphipathic helix protein Sin3"/>
    <property type="match status" value="1"/>
</dbReference>
<evidence type="ECO:0000313" key="10">
    <source>
        <dbReference type="Proteomes" id="UP000015453"/>
    </source>
</evidence>
<feature type="non-terminal residue" evidence="9">
    <location>
        <position position="1"/>
    </location>
</feature>
<feature type="compositionally biased region" description="Basic and acidic residues" evidence="8">
    <location>
        <begin position="403"/>
        <end position="413"/>
    </location>
</feature>
<dbReference type="PROSITE" id="PS51477">
    <property type="entry name" value="PAH"/>
    <property type="match status" value="3"/>
</dbReference>
<dbReference type="GO" id="GO:0000122">
    <property type="term" value="P:negative regulation of transcription by RNA polymerase II"/>
    <property type="evidence" value="ECO:0007669"/>
    <property type="project" value="TreeGrafter"/>
</dbReference>
<evidence type="ECO:0000256" key="3">
    <source>
        <dbReference type="ARBA" id="ARBA00022737"/>
    </source>
</evidence>
<feature type="region of interest" description="Disordered" evidence="8">
    <location>
        <begin position="179"/>
        <end position="277"/>
    </location>
</feature>
<dbReference type="InterPro" id="IPR036600">
    <property type="entry name" value="PAH_sf"/>
</dbReference>
<dbReference type="Proteomes" id="UP000015453">
    <property type="component" value="Unassembled WGS sequence"/>
</dbReference>
<dbReference type="FunFam" id="1.20.1160.11:FF:000003">
    <property type="entry name" value="Paired amphipathic helix SIN3-like protein"/>
    <property type="match status" value="1"/>
</dbReference>
<sequence>GIGGIVNGGSSGGATGAAVGSTQKLTTNDALSYLKQVKDMFQDQRDKYDCFLDVMKDFKAQRIDTAGVIARVKELFKGHPNLILGFNTFLPKDYEITLSDDEEAPPKRTVEFDEAISFVNKIKKRFQNDDHVYKSFLDILNMYRKEHKSITEVYGEVATLFNDHPDLLDEFTRFLPDTSSSAAPSHGSLSRHSFNRYDDRSSPLPTVRQSQVDKQRQWKDRIVDPTGERDFSVERPDIEEDKTIIKKEHKKHTDRETRDRINRDLDDPDNGNGDIGMHRVSEKRKAARKVDDFGGTSNFTSYEDKGALKSIYSHEFLFCEKVKERLHSADDYQAFLKCLHLYSTEIINRQELQGLVGTLFGKYPDLLDGFTEFLERCERIDGFLPGVMGKKSSWNEGNSSKALRIDDKEKEQR</sequence>
<comment type="subcellular location">
    <subcellularLocation>
        <location evidence="1 7">Nucleus</location>
    </subcellularLocation>
</comment>
<dbReference type="InterPro" id="IPR003822">
    <property type="entry name" value="PAH"/>
</dbReference>
<feature type="compositionally biased region" description="Low complexity" evidence="8">
    <location>
        <begin position="179"/>
        <end position="190"/>
    </location>
</feature>
<organism evidence="9 10">
    <name type="scientific">Genlisea aurea</name>
    <dbReference type="NCBI Taxonomy" id="192259"/>
    <lineage>
        <taxon>Eukaryota</taxon>
        <taxon>Viridiplantae</taxon>
        <taxon>Streptophyta</taxon>
        <taxon>Embryophyta</taxon>
        <taxon>Tracheophyta</taxon>
        <taxon>Spermatophyta</taxon>
        <taxon>Magnoliopsida</taxon>
        <taxon>eudicotyledons</taxon>
        <taxon>Gunneridae</taxon>
        <taxon>Pentapetalae</taxon>
        <taxon>asterids</taxon>
        <taxon>lamiids</taxon>
        <taxon>Lamiales</taxon>
        <taxon>Lentibulariaceae</taxon>
        <taxon>Genlisea</taxon>
    </lineage>
</organism>
<evidence type="ECO:0000256" key="7">
    <source>
        <dbReference type="PROSITE-ProRule" id="PRU00810"/>
    </source>
</evidence>
<dbReference type="GO" id="GO:0003714">
    <property type="term" value="F:transcription corepressor activity"/>
    <property type="evidence" value="ECO:0007669"/>
    <property type="project" value="InterPro"/>
</dbReference>
<dbReference type="EMBL" id="AUSU01008497">
    <property type="protein sequence ID" value="EPS59274.1"/>
    <property type="molecule type" value="Genomic_DNA"/>
</dbReference>
<protein>
    <recommendedName>
        <fullName evidence="11">Histone deacetylase interacting domain-containing protein</fullName>
    </recommendedName>
</protein>
<evidence type="ECO:0000256" key="2">
    <source>
        <dbReference type="ARBA" id="ARBA00022491"/>
    </source>
</evidence>
<keyword evidence="4" id="KW-0805">Transcription regulation</keyword>
<evidence type="ECO:0000256" key="4">
    <source>
        <dbReference type="ARBA" id="ARBA00023015"/>
    </source>
</evidence>
<reference evidence="9 10" key="1">
    <citation type="journal article" date="2013" name="BMC Genomics">
        <title>The miniature genome of a carnivorous plant Genlisea aurea contains a low number of genes and short non-coding sequences.</title>
        <authorList>
            <person name="Leushkin E.V."/>
            <person name="Sutormin R.A."/>
            <person name="Nabieva E.R."/>
            <person name="Penin A.A."/>
            <person name="Kondrashov A.S."/>
            <person name="Logacheva M.D."/>
        </authorList>
    </citation>
    <scope>NUCLEOTIDE SEQUENCE [LARGE SCALE GENOMIC DNA]</scope>
</reference>
<dbReference type="Pfam" id="PF02671">
    <property type="entry name" value="PAH"/>
    <property type="match status" value="3"/>
</dbReference>
<dbReference type="AlphaFoldDB" id="S8BXY2"/>
<evidence type="ECO:0000256" key="8">
    <source>
        <dbReference type="SAM" id="MobiDB-lite"/>
    </source>
</evidence>
<gene>
    <name evidence="9" type="ORF">M569_15534</name>
</gene>
<dbReference type="PANTHER" id="PTHR12346:SF8">
    <property type="entry name" value="PAIRED AMPHIPATHIC HELIX PROTEIN SIN3-LIKE 2"/>
    <property type="match status" value="1"/>
</dbReference>
<comment type="caution">
    <text evidence="9">The sequence shown here is derived from an EMBL/GenBank/DDBJ whole genome shotgun (WGS) entry which is preliminary data.</text>
</comment>
<keyword evidence="6 7" id="KW-0539">Nucleus</keyword>
<evidence type="ECO:0000313" key="9">
    <source>
        <dbReference type="EMBL" id="EPS59274.1"/>
    </source>
</evidence>
<feature type="region of interest" description="Disordered" evidence="8">
    <location>
        <begin position="393"/>
        <end position="413"/>
    </location>
</feature>
<dbReference type="OrthoDB" id="911495at2759"/>
<dbReference type="Gene3D" id="1.20.1160.11">
    <property type="entry name" value="Paired amphipathic helix"/>
    <property type="match status" value="3"/>
</dbReference>
<evidence type="ECO:0000256" key="1">
    <source>
        <dbReference type="ARBA" id="ARBA00004123"/>
    </source>
</evidence>
<evidence type="ECO:0008006" key="11">
    <source>
        <dbReference type="Google" id="ProtNLM"/>
    </source>
</evidence>
<name>S8BXY2_9LAMI</name>
<keyword evidence="10" id="KW-1185">Reference proteome</keyword>
<evidence type="ECO:0000256" key="5">
    <source>
        <dbReference type="ARBA" id="ARBA00023163"/>
    </source>
</evidence>